<evidence type="ECO:0000259" key="1">
    <source>
        <dbReference type="PROSITE" id="PS50011"/>
    </source>
</evidence>
<dbReference type="PROSITE" id="PS50011">
    <property type="entry name" value="PROTEIN_KINASE_DOM"/>
    <property type="match status" value="1"/>
</dbReference>
<reference evidence="2 3" key="1">
    <citation type="submission" date="2016-03" db="EMBL/GenBank/DDBJ databases">
        <title>The draft genome sequence of Fonsecaea nubica causative agent of cutaneous subcutaneous infection in human host.</title>
        <authorList>
            <person name="Costa F."/>
            <person name="Sybren D.H."/>
            <person name="Raittz R.T."/>
            <person name="Weiss V.A."/>
            <person name="Leao A.C."/>
            <person name="Gomes R."/>
            <person name="De Souza E.M."/>
            <person name="Pedrosa F.O."/>
            <person name="Steffens M.B."/>
            <person name="Bombassaro A."/>
            <person name="Tadra-Sfeir M.Z."/>
            <person name="Moreno L.F."/>
            <person name="Najafzadeh M.J."/>
            <person name="Felipe M.S."/>
            <person name="Teixeira M."/>
            <person name="Sun J."/>
            <person name="Xi L."/>
            <person name="Castro M.A."/>
            <person name="Vicente V.A."/>
        </authorList>
    </citation>
    <scope>NUCLEOTIDE SEQUENCE [LARGE SCALE GENOMIC DNA]</scope>
    <source>
        <strain evidence="2 3">CBS 269.64</strain>
    </source>
</reference>
<dbReference type="Gene3D" id="1.10.510.10">
    <property type="entry name" value="Transferase(Phosphotransferase) domain 1"/>
    <property type="match status" value="1"/>
</dbReference>
<comment type="caution">
    <text evidence="2">The sequence shown here is derived from an EMBL/GenBank/DDBJ whole genome shotgun (WGS) entry which is preliminary data.</text>
</comment>
<gene>
    <name evidence="2" type="ORF">AYO20_00929</name>
</gene>
<dbReference type="Proteomes" id="UP000185904">
    <property type="component" value="Unassembled WGS sequence"/>
</dbReference>
<dbReference type="RefSeq" id="XP_022505028.1">
    <property type="nucleotide sequence ID" value="XM_022639237.1"/>
</dbReference>
<sequence>MHEKGVVQCDMGCLNILLGKNDCIKFCDFGGSSIDGSIPRAEPDTDFQRPGRDDDTPDIQDDLCHLGSIIFEIWTGSPPSWSEPPMDRQRRFPDFVGVLPSAIITKCWQGNYHSATEIVTALEALREETNA</sequence>
<dbReference type="SUPFAM" id="SSF56112">
    <property type="entry name" value="Protein kinase-like (PK-like)"/>
    <property type="match status" value="1"/>
</dbReference>
<dbReference type="GeneID" id="34584355"/>
<dbReference type="EMBL" id="LVCJ01000003">
    <property type="protein sequence ID" value="OAL40016.1"/>
    <property type="molecule type" value="Genomic_DNA"/>
</dbReference>
<evidence type="ECO:0000313" key="3">
    <source>
        <dbReference type="Proteomes" id="UP000185904"/>
    </source>
</evidence>
<keyword evidence="3" id="KW-1185">Reference proteome</keyword>
<dbReference type="InterPro" id="IPR011009">
    <property type="entry name" value="Kinase-like_dom_sf"/>
</dbReference>
<organism evidence="2 3">
    <name type="scientific">Fonsecaea nubica</name>
    <dbReference type="NCBI Taxonomy" id="856822"/>
    <lineage>
        <taxon>Eukaryota</taxon>
        <taxon>Fungi</taxon>
        <taxon>Dikarya</taxon>
        <taxon>Ascomycota</taxon>
        <taxon>Pezizomycotina</taxon>
        <taxon>Eurotiomycetes</taxon>
        <taxon>Chaetothyriomycetidae</taxon>
        <taxon>Chaetothyriales</taxon>
        <taxon>Herpotrichiellaceae</taxon>
        <taxon>Fonsecaea</taxon>
    </lineage>
</organism>
<feature type="domain" description="Protein kinase" evidence="1">
    <location>
        <begin position="1"/>
        <end position="131"/>
    </location>
</feature>
<evidence type="ECO:0000313" key="2">
    <source>
        <dbReference type="EMBL" id="OAL40016.1"/>
    </source>
</evidence>
<accession>A0A178DE12</accession>
<dbReference type="OrthoDB" id="5338352at2759"/>
<proteinExistence type="predicted"/>
<name>A0A178DE12_9EURO</name>
<dbReference type="GO" id="GO:0004672">
    <property type="term" value="F:protein kinase activity"/>
    <property type="evidence" value="ECO:0007669"/>
    <property type="project" value="InterPro"/>
</dbReference>
<protein>
    <recommendedName>
        <fullName evidence="1">Protein kinase domain-containing protein</fullName>
    </recommendedName>
</protein>
<dbReference type="InterPro" id="IPR000719">
    <property type="entry name" value="Prot_kinase_dom"/>
</dbReference>
<dbReference type="AlphaFoldDB" id="A0A178DE12"/>
<dbReference type="GO" id="GO:0005524">
    <property type="term" value="F:ATP binding"/>
    <property type="evidence" value="ECO:0007669"/>
    <property type="project" value="InterPro"/>
</dbReference>